<proteinExistence type="predicted"/>
<evidence type="ECO:0008006" key="3">
    <source>
        <dbReference type="Google" id="ProtNLM"/>
    </source>
</evidence>
<evidence type="ECO:0000313" key="1">
    <source>
        <dbReference type="EMBL" id="WIF98761.1"/>
    </source>
</evidence>
<keyword evidence="2" id="KW-1185">Reference proteome</keyword>
<dbReference type="Proteomes" id="UP001236652">
    <property type="component" value="Chromosome"/>
</dbReference>
<protein>
    <recommendedName>
        <fullName evidence="3">WYL domain-containing protein</fullName>
    </recommendedName>
</protein>
<dbReference type="EMBL" id="CP126446">
    <property type="protein sequence ID" value="WIF98761.1"/>
    <property type="molecule type" value="Genomic_DNA"/>
</dbReference>
<gene>
    <name evidence="1" type="ORF">QNI29_03665</name>
</gene>
<reference evidence="1 2" key="1">
    <citation type="submission" date="2023-05" db="EMBL/GenBank/DDBJ databases">
        <title>Comparative genomics reveals the evidence of polycyclic aromatic hydrocarbons degradation in moderately halophilic genus Pontibacillus.</title>
        <authorList>
            <person name="Yang H."/>
            <person name="Qian Z."/>
        </authorList>
    </citation>
    <scope>NUCLEOTIDE SEQUENCE [LARGE SCALE GENOMIC DNA]</scope>
    <source>
        <strain evidence="2">HN14</strain>
    </source>
</reference>
<evidence type="ECO:0000313" key="2">
    <source>
        <dbReference type="Proteomes" id="UP001236652"/>
    </source>
</evidence>
<sequence>MKGMLANAKKNQEVLEMIYLSKDGQLSQRNIKVLDIDDSFILGYCLNRNKLRKFKRGNILSIGPLRKKVG</sequence>
<organism evidence="1 2">
    <name type="scientific">Pontibacillus chungwhensis</name>
    <dbReference type="NCBI Taxonomy" id="265426"/>
    <lineage>
        <taxon>Bacteria</taxon>
        <taxon>Bacillati</taxon>
        <taxon>Bacillota</taxon>
        <taxon>Bacilli</taxon>
        <taxon>Bacillales</taxon>
        <taxon>Bacillaceae</taxon>
        <taxon>Pontibacillus</taxon>
    </lineage>
</organism>
<name>A0ABY8V188_9BACI</name>
<accession>A0ABY8V188</accession>
<dbReference type="RefSeq" id="WP_231418532.1">
    <property type="nucleotide sequence ID" value="NZ_CP126446.1"/>
</dbReference>